<evidence type="ECO:0000313" key="14">
    <source>
        <dbReference type="EMBL" id="KAK2992558.1"/>
    </source>
</evidence>
<protein>
    <recommendedName>
        <fullName evidence="13">Phytocyanin domain-containing protein</fullName>
    </recommendedName>
</protein>
<evidence type="ECO:0000256" key="8">
    <source>
        <dbReference type="ARBA" id="ARBA00023008"/>
    </source>
</evidence>
<keyword evidence="8" id="KW-0186">Copper</keyword>
<dbReference type="PROSITE" id="PS51485">
    <property type="entry name" value="PHYTOCYANIN"/>
    <property type="match status" value="3"/>
</dbReference>
<keyword evidence="7" id="KW-1133">Transmembrane helix</keyword>
<dbReference type="InterPro" id="IPR039391">
    <property type="entry name" value="Phytocyanin-like"/>
</dbReference>
<dbReference type="AlphaFoldDB" id="A0AA88RXM9"/>
<dbReference type="GO" id="GO:0046872">
    <property type="term" value="F:metal ion binding"/>
    <property type="evidence" value="ECO:0007669"/>
    <property type="project" value="UniProtKB-KW"/>
</dbReference>
<comment type="caution">
    <text evidence="14">The sequence shown here is derived from an EMBL/GenBank/DDBJ whole genome shotgun (WGS) entry which is preliminary data.</text>
</comment>
<keyword evidence="6" id="KW-0249">Electron transport</keyword>
<accession>A0AA88RXM9</accession>
<evidence type="ECO:0000259" key="13">
    <source>
        <dbReference type="PROSITE" id="PS51485"/>
    </source>
</evidence>
<keyword evidence="15" id="KW-1185">Reference proteome</keyword>
<gene>
    <name evidence="14" type="ORF">RJ640_010440</name>
</gene>
<dbReference type="SUPFAM" id="SSF49503">
    <property type="entry name" value="Cupredoxins"/>
    <property type="match status" value="3"/>
</dbReference>
<keyword evidence="9" id="KW-0472">Membrane</keyword>
<evidence type="ECO:0000256" key="11">
    <source>
        <dbReference type="ARBA" id="ARBA00023180"/>
    </source>
</evidence>
<feature type="signal peptide" evidence="12">
    <location>
        <begin position="1"/>
        <end position="21"/>
    </location>
</feature>
<keyword evidence="11" id="KW-0325">Glycoprotein</keyword>
<dbReference type="CDD" id="cd04216">
    <property type="entry name" value="Phytocyanin"/>
    <property type="match status" value="3"/>
</dbReference>
<keyword evidence="3" id="KW-0812">Transmembrane</keyword>
<evidence type="ECO:0000256" key="2">
    <source>
        <dbReference type="ARBA" id="ARBA00022448"/>
    </source>
</evidence>
<evidence type="ECO:0000256" key="9">
    <source>
        <dbReference type="ARBA" id="ARBA00023136"/>
    </source>
</evidence>
<feature type="domain" description="Phytocyanin" evidence="13">
    <location>
        <begin position="256"/>
        <end position="356"/>
    </location>
</feature>
<sequence>MASSLPICIILAILFPAIVSAKQFIVGDGKGWTTNFDYQAWAKGKDFRVGDILVFQYPAGAHNVFKVNGTGFQQCIKPPINEALTSGYDRIVLATPGRKWYICGVGQHCAAAGQKLFINVNPALGAPSAAPSQDIGSGKEFIVGDGKGWTPYFDYQAWAQGKDFRVGDALVFKYPVGAHNVFKVNGTGFQQCIKPPTSEALTSGNDRIVLATPGRKWYICGVSQHCAAGGQKLFINVNPAIMAPSVAPSQPTVSANQFIVGDSQGWTTYFDYQTWARGKDFRVGDTLVFQYPVGAHNVFKVNGTGFQQCIKPPVSEALTSGNDRIVLATPGRKWYICGVGQHCAATGQKLFINVNPALTTPGVAPSQAMP</sequence>
<dbReference type="Pfam" id="PF02298">
    <property type="entry name" value="Cu_bind_like"/>
    <property type="match status" value="3"/>
</dbReference>
<dbReference type="GO" id="GO:0009055">
    <property type="term" value="F:electron transfer activity"/>
    <property type="evidence" value="ECO:0007669"/>
    <property type="project" value="InterPro"/>
</dbReference>
<proteinExistence type="predicted"/>
<keyword evidence="10" id="KW-1015">Disulfide bond</keyword>
<name>A0AA88RXM9_9ASTE</name>
<feature type="domain" description="Phytocyanin" evidence="13">
    <location>
        <begin position="139"/>
        <end position="239"/>
    </location>
</feature>
<dbReference type="PANTHER" id="PTHR33021">
    <property type="entry name" value="BLUE COPPER PROTEIN"/>
    <property type="match status" value="1"/>
</dbReference>
<comment type="subcellular location">
    <subcellularLocation>
        <location evidence="1">Membrane</location>
        <topology evidence="1">Single-pass type I membrane protein</topology>
    </subcellularLocation>
</comment>
<evidence type="ECO:0000256" key="10">
    <source>
        <dbReference type="ARBA" id="ARBA00023157"/>
    </source>
</evidence>
<evidence type="ECO:0000313" key="15">
    <source>
        <dbReference type="Proteomes" id="UP001187471"/>
    </source>
</evidence>
<evidence type="ECO:0000256" key="3">
    <source>
        <dbReference type="ARBA" id="ARBA00022692"/>
    </source>
</evidence>
<evidence type="ECO:0000256" key="6">
    <source>
        <dbReference type="ARBA" id="ARBA00022982"/>
    </source>
</evidence>
<evidence type="ECO:0000256" key="1">
    <source>
        <dbReference type="ARBA" id="ARBA00004479"/>
    </source>
</evidence>
<feature type="chain" id="PRO_5041672474" description="Phytocyanin domain-containing protein" evidence="12">
    <location>
        <begin position="22"/>
        <end position="370"/>
    </location>
</feature>
<dbReference type="GO" id="GO:0005886">
    <property type="term" value="C:plasma membrane"/>
    <property type="evidence" value="ECO:0007669"/>
    <property type="project" value="TreeGrafter"/>
</dbReference>
<dbReference type="Proteomes" id="UP001187471">
    <property type="component" value="Unassembled WGS sequence"/>
</dbReference>
<reference evidence="14" key="1">
    <citation type="submission" date="2022-12" db="EMBL/GenBank/DDBJ databases">
        <title>Draft genome assemblies for two species of Escallonia (Escalloniales).</title>
        <authorList>
            <person name="Chanderbali A."/>
            <person name="Dervinis C."/>
            <person name="Anghel I."/>
            <person name="Soltis D."/>
            <person name="Soltis P."/>
            <person name="Zapata F."/>
        </authorList>
    </citation>
    <scope>NUCLEOTIDE SEQUENCE</scope>
    <source>
        <strain evidence="14">UCBG92.1500</strain>
        <tissue evidence="14">Leaf</tissue>
    </source>
</reference>
<keyword evidence="2" id="KW-0813">Transport</keyword>
<organism evidence="14 15">
    <name type="scientific">Escallonia rubra</name>
    <dbReference type="NCBI Taxonomy" id="112253"/>
    <lineage>
        <taxon>Eukaryota</taxon>
        <taxon>Viridiplantae</taxon>
        <taxon>Streptophyta</taxon>
        <taxon>Embryophyta</taxon>
        <taxon>Tracheophyta</taxon>
        <taxon>Spermatophyta</taxon>
        <taxon>Magnoliopsida</taxon>
        <taxon>eudicotyledons</taxon>
        <taxon>Gunneridae</taxon>
        <taxon>Pentapetalae</taxon>
        <taxon>asterids</taxon>
        <taxon>campanulids</taxon>
        <taxon>Escalloniales</taxon>
        <taxon>Escalloniaceae</taxon>
        <taxon>Escallonia</taxon>
    </lineage>
</organism>
<dbReference type="Gene3D" id="2.60.40.420">
    <property type="entry name" value="Cupredoxins - blue copper proteins"/>
    <property type="match status" value="3"/>
</dbReference>
<keyword evidence="4" id="KW-0479">Metal-binding</keyword>
<dbReference type="FunFam" id="2.60.40.420:FF:000067">
    <property type="entry name" value="Cupredoxin superfamily protein"/>
    <property type="match status" value="3"/>
</dbReference>
<dbReference type="InterPro" id="IPR008972">
    <property type="entry name" value="Cupredoxin"/>
</dbReference>
<evidence type="ECO:0000256" key="12">
    <source>
        <dbReference type="SAM" id="SignalP"/>
    </source>
</evidence>
<evidence type="ECO:0000256" key="7">
    <source>
        <dbReference type="ARBA" id="ARBA00022989"/>
    </source>
</evidence>
<dbReference type="InterPro" id="IPR003245">
    <property type="entry name" value="Phytocyanin_dom"/>
</dbReference>
<dbReference type="GO" id="GO:0009610">
    <property type="term" value="P:response to symbiotic fungus"/>
    <property type="evidence" value="ECO:0007669"/>
    <property type="project" value="UniProtKB-ARBA"/>
</dbReference>
<evidence type="ECO:0000256" key="5">
    <source>
        <dbReference type="ARBA" id="ARBA00022729"/>
    </source>
</evidence>
<feature type="domain" description="Phytocyanin" evidence="13">
    <location>
        <begin position="22"/>
        <end position="122"/>
    </location>
</feature>
<dbReference type="PANTHER" id="PTHR33021:SF533">
    <property type="entry name" value="PHYTOCYANIN DOMAIN-CONTAINING PROTEIN"/>
    <property type="match status" value="1"/>
</dbReference>
<evidence type="ECO:0000256" key="4">
    <source>
        <dbReference type="ARBA" id="ARBA00022723"/>
    </source>
</evidence>
<dbReference type="EMBL" id="JAVXUO010000399">
    <property type="protein sequence ID" value="KAK2992558.1"/>
    <property type="molecule type" value="Genomic_DNA"/>
</dbReference>
<keyword evidence="5 12" id="KW-0732">Signal</keyword>